<evidence type="ECO:0000313" key="3">
    <source>
        <dbReference type="Proteomes" id="UP000217784"/>
    </source>
</evidence>
<organism evidence="2 3">
    <name type="scientific">Methanobacterium bryantii</name>
    <dbReference type="NCBI Taxonomy" id="2161"/>
    <lineage>
        <taxon>Archaea</taxon>
        <taxon>Methanobacteriati</taxon>
        <taxon>Methanobacteriota</taxon>
        <taxon>Methanomada group</taxon>
        <taxon>Methanobacteria</taxon>
        <taxon>Methanobacteriales</taxon>
        <taxon>Methanobacteriaceae</taxon>
        <taxon>Methanobacterium</taxon>
    </lineage>
</organism>
<proteinExistence type="predicted"/>
<feature type="transmembrane region" description="Helical" evidence="1">
    <location>
        <begin position="152"/>
        <end position="169"/>
    </location>
</feature>
<feature type="transmembrane region" description="Helical" evidence="1">
    <location>
        <begin position="219"/>
        <end position="247"/>
    </location>
</feature>
<gene>
    <name evidence="2" type="ORF">ASJ80_14495</name>
</gene>
<keyword evidence="1" id="KW-1133">Transmembrane helix</keyword>
<protein>
    <recommendedName>
        <fullName evidence="4">Oligosaccharide repeat unit polymerase</fullName>
    </recommendedName>
</protein>
<keyword evidence="1" id="KW-0812">Transmembrane</keyword>
<dbReference type="RefSeq" id="WP_069583493.1">
    <property type="nucleotide sequence ID" value="NZ_LMVM01000001.1"/>
</dbReference>
<reference evidence="2 3" key="1">
    <citation type="journal article" date="2017" name="BMC Genomics">
        <title>Genomic analysis of methanogenic archaea reveals a shift towards energy conservation.</title>
        <authorList>
            <person name="Gilmore S.P."/>
            <person name="Henske J.K."/>
            <person name="Sexton J.A."/>
            <person name="Solomon K.V."/>
            <person name="Seppala S."/>
            <person name="Yoo J.I."/>
            <person name="Huyett L.M."/>
            <person name="Pressman A."/>
            <person name="Cogan J.Z."/>
            <person name="Kivenson V."/>
            <person name="Peng X."/>
            <person name="Tan Y."/>
            <person name="Valentine D.L."/>
            <person name="O'Malley M.A."/>
        </authorList>
    </citation>
    <scope>NUCLEOTIDE SEQUENCE [LARGE SCALE GENOMIC DNA]</scope>
    <source>
        <strain evidence="2 3">M.o.H.</strain>
    </source>
</reference>
<accession>A0A2A2H9W1</accession>
<dbReference type="AlphaFoldDB" id="A0A2A2H9W1"/>
<dbReference type="Proteomes" id="UP000217784">
    <property type="component" value="Unassembled WGS sequence"/>
</dbReference>
<feature type="transmembrane region" description="Helical" evidence="1">
    <location>
        <begin position="98"/>
        <end position="116"/>
    </location>
</feature>
<dbReference type="OrthoDB" id="80662at2157"/>
<keyword evidence="1" id="KW-0472">Membrane</keyword>
<feature type="transmembrane region" description="Helical" evidence="1">
    <location>
        <begin position="37"/>
        <end position="61"/>
    </location>
</feature>
<evidence type="ECO:0000313" key="2">
    <source>
        <dbReference type="EMBL" id="PAV06044.1"/>
    </source>
</evidence>
<feature type="transmembrane region" description="Helical" evidence="1">
    <location>
        <begin position="267"/>
        <end position="290"/>
    </location>
</feature>
<feature type="transmembrane region" description="Helical" evidence="1">
    <location>
        <begin position="12"/>
        <end position="30"/>
    </location>
</feature>
<comment type="caution">
    <text evidence="2">The sequence shown here is derived from an EMBL/GenBank/DDBJ whole genome shotgun (WGS) entry which is preliminary data.</text>
</comment>
<feature type="transmembrane region" description="Helical" evidence="1">
    <location>
        <begin position="335"/>
        <end position="355"/>
    </location>
</feature>
<sequence length="360" mass="39294">MVLIAQNHLQFIIEVGLIIQIGIILLLNIVPISLSLVLFATLILAVGLALLFGVDAGLLFVSYAHEFSIPYGPIALFAVVTLLAALPMMKEVGIRVANLRIFIFLIIGAIAIAGGIVHRVFLILWLLGLLIGFFIISKSFRQKSFLTVKRVVTIIGLVVVSFGALQILADALNMSVLSPILRFSRLEENALPSITMVLKNSALLGHIQGSSYWASADTGFASGYVSLPLTLITMLTLPFPVFYGVLVSKKDVIDYFLPGIFGWAFDFGYLTLICLLIYCAGVIFVGFKILLAYREKRESGNRNYLGREALLIGALTAFSTQAIMGLFFSNRDINGMALLTFMLLGALVLGHVVMVKRSTR</sequence>
<evidence type="ECO:0000256" key="1">
    <source>
        <dbReference type="SAM" id="Phobius"/>
    </source>
</evidence>
<feature type="transmembrane region" description="Helical" evidence="1">
    <location>
        <begin position="122"/>
        <end position="140"/>
    </location>
</feature>
<feature type="transmembrane region" description="Helical" evidence="1">
    <location>
        <begin position="310"/>
        <end position="329"/>
    </location>
</feature>
<feature type="transmembrane region" description="Helical" evidence="1">
    <location>
        <begin position="67"/>
        <end position="86"/>
    </location>
</feature>
<evidence type="ECO:0008006" key="4">
    <source>
        <dbReference type="Google" id="ProtNLM"/>
    </source>
</evidence>
<name>A0A2A2H9W1_METBR</name>
<dbReference type="EMBL" id="LMVM01000001">
    <property type="protein sequence ID" value="PAV06044.1"/>
    <property type="molecule type" value="Genomic_DNA"/>
</dbReference>
<keyword evidence="3" id="KW-1185">Reference proteome</keyword>